<dbReference type="PROSITE" id="PS51412">
    <property type="entry name" value="MACPF_2"/>
    <property type="match status" value="1"/>
</dbReference>
<dbReference type="Proteomes" id="UP001642540">
    <property type="component" value="Unassembled WGS sequence"/>
</dbReference>
<dbReference type="InterPro" id="IPR006073">
    <property type="entry name" value="GTP-bd"/>
</dbReference>
<proteinExistence type="predicted"/>
<keyword evidence="5" id="KW-1185">Reference proteome</keyword>
<protein>
    <recommendedName>
        <fullName evidence="3">MACPF domain-containing protein</fullName>
    </recommendedName>
</protein>
<dbReference type="PANTHER" id="PTHR32046">
    <property type="entry name" value="G DOMAIN-CONTAINING PROTEIN"/>
    <property type="match status" value="1"/>
</dbReference>
<dbReference type="PANTHER" id="PTHR32046:SF11">
    <property type="entry name" value="IMMUNE-ASSOCIATED NUCLEOTIDE-BINDING PROTEIN 10-LIKE"/>
    <property type="match status" value="1"/>
</dbReference>
<dbReference type="Pfam" id="PF01823">
    <property type="entry name" value="MACPF"/>
    <property type="match status" value="1"/>
</dbReference>
<dbReference type="CDD" id="cd00882">
    <property type="entry name" value="Ras_like_GTPase"/>
    <property type="match status" value="1"/>
</dbReference>
<dbReference type="SUPFAM" id="SSF52540">
    <property type="entry name" value="P-loop containing nucleoside triphosphate hydrolases"/>
    <property type="match status" value="1"/>
</dbReference>
<dbReference type="SUPFAM" id="SSF51294">
    <property type="entry name" value="Hedgehog/intein (Hint) domain"/>
    <property type="match status" value="1"/>
</dbReference>
<dbReference type="Pfam" id="PF01926">
    <property type="entry name" value="MMR_HSR1"/>
    <property type="match status" value="1"/>
</dbReference>
<keyword evidence="1" id="KW-0175">Coiled coil</keyword>
<feature type="domain" description="MACPF" evidence="3">
    <location>
        <begin position="627"/>
        <end position="949"/>
    </location>
</feature>
<dbReference type="SMART" id="SM00457">
    <property type="entry name" value="MACPF"/>
    <property type="match status" value="1"/>
</dbReference>
<organism evidence="4 5">
    <name type="scientific">Orchesella dallaii</name>
    <dbReference type="NCBI Taxonomy" id="48710"/>
    <lineage>
        <taxon>Eukaryota</taxon>
        <taxon>Metazoa</taxon>
        <taxon>Ecdysozoa</taxon>
        <taxon>Arthropoda</taxon>
        <taxon>Hexapoda</taxon>
        <taxon>Collembola</taxon>
        <taxon>Entomobryomorpha</taxon>
        <taxon>Entomobryoidea</taxon>
        <taxon>Orchesellidae</taxon>
        <taxon>Orchesellinae</taxon>
        <taxon>Orchesella</taxon>
    </lineage>
</organism>
<dbReference type="Gene3D" id="2.170.16.10">
    <property type="entry name" value="Hedgehog/Intein (Hint) domain"/>
    <property type="match status" value="1"/>
</dbReference>
<dbReference type="CDD" id="cd06503">
    <property type="entry name" value="ATP-synt_Fo_b"/>
    <property type="match status" value="1"/>
</dbReference>
<comment type="caution">
    <text evidence="4">The sequence shown here is derived from an EMBL/GenBank/DDBJ whole genome shotgun (WGS) entry which is preliminary data.</text>
</comment>
<dbReference type="Gene3D" id="2.60.20.10">
    <property type="entry name" value="Crystallins"/>
    <property type="match status" value="1"/>
</dbReference>
<feature type="chain" id="PRO_5046374317" description="MACPF domain-containing protein" evidence="2">
    <location>
        <begin position="26"/>
        <end position="1418"/>
    </location>
</feature>
<dbReference type="EMBL" id="CAXLJM020000068">
    <property type="protein sequence ID" value="CAL8122662.1"/>
    <property type="molecule type" value="Genomic_DNA"/>
</dbReference>
<evidence type="ECO:0000256" key="2">
    <source>
        <dbReference type="SAM" id="SignalP"/>
    </source>
</evidence>
<evidence type="ECO:0000313" key="4">
    <source>
        <dbReference type="EMBL" id="CAL8122662.1"/>
    </source>
</evidence>
<evidence type="ECO:0000256" key="1">
    <source>
        <dbReference type="SAM" id="Coils"/>
    </source>
</evidence>
<keyword evidence="2" id="KW-0732">Signal</keyword>
<dbReference type="Gene3D" id="3.40.50.300">
    <property type="entry name" value="P-loop containing nucleotide triphosphate hydrolases"/>
    <property type="match status" value="1"/>
</dbReference>
<sequence length="1418" mass="160555">MSFNSMCSDPSIILVLVLIYCGSNSFLISSASEIKCAELRSVANDFQNQSLVIGDLSVLGNIPDEYVNQNQNWNVSGNWRVSSGCTVTTCQDEYLAARCQTFGTSNPPPTTSTQWKSASCKCDNQCSCSNVYLERSVCARAYFQSNGCNVCGAAYTEFSDSNPIFPLAWKDKIGSFLVRPGCAIEVYDDEDFEGESETIEGTFVQDWSGTIMSYECQCDEDEYLPPPAPIAAPRPNNYPANLNLPTSMNDLVSQLRSRNYNHPGLLAAFSSLIHGRSSKNAYILLIGSSGAGKSSCINNLLNNPNVTLEGVGASTTSEILEFRFPVPLDNLGILNSELRIIDTPGLGDTRGLQNDALFLATLDEYLSQHEELKTRIPNLVLVFHHFTDNRFIGEGAKFVKMVRGLSNLHNRITDENYSNVLFVFSHFCEESSRQLRRNPAPKLKEFKDVIEHYSLFPKPILTTVIENKGKANNLQMVNGNYELPNMEYFPANILNRFDKITLGGKDKLGRAIIIEALGEREKQRDFNMRETQFNLVSPNHSKVAKYLGILSSAGYNVENTEISQLLANASISMPTNLNSQFPTALEYLQKYFNIRNYRTKADLPLTTVAILELLEGIQKNEAVVYLLENGLKLKASDFPQKVVAAYSFNVLKDIVLPISPYKLDDNDDMKTSEIGFRLPGAIQCTKQPEHNFNKLTTFDTKQQYVQHMLTNFAINISVVGNTDIFTGFDGKIRDGYFVKDKSCSNSICSFVASRYFKLFQFDLNILTAQLSPDFIKRVGNLTAFDESNYESIDLWNSFFNDYGTHMVKSAFGGGRIDIHVRCPSTTSVESLKNRLFSTVEFAEDLNTLITGDKIDPQSILPAEVTYSLVFHGGSPTYHTSNLTALSFEDASKIMKNWKKSLRYNPVIYPIQIAPIHQAVRQLGLHKSEYIQEATLRLFNASLIYVPPTPDPKVVEELARQQREREAEIERLAAEKKAKEEQAERDRLAEIAAQKAREAERIRIAEVRRLAELERQRTAEVERQRLIKQAEDARKRAEEAERQRQVELAFQLLLIRIAEEARRRELERQIEIARNRRTSCLKQGTKVLLADFSEKPVEQLEIGDMLLDKDLKPTKVLGVSYEFLVSQRFYGFDNKSFFFTNTHLFVGPKHEEDNIGGSDSFQLYTTSKAILFNQNPLLEYLHVKNFQEGANTNQSTTLLYFDPRIHKYPVEKDIEVYLDPRSYSAETPIYFIQVDSPTGTYFAEGFVCRHEIPPLELWPNTMATLFSLFGSNGFEILAKLPYSLETISFIDEISDEVQMKVEEFFDEEFLGWQNNRTSESDNSETVYTENDLEVGMGRSCKRKLLESFNLDEMIGKIFNNPTMAVLGMNLYGGTGSVISMYLDNPKVALSECQISKLQERLVNMITYHLELSTIYQNKK</sequence>
<dbReference type="InterPro" id="IPR027417">
    <property type="entry name" value="P-loop_NTPase"/>
</dbReference>
<evidence type="ECO:0000313" key="5">
    <source>
        <dbReference type="Proteomes" id="UP001642540"/>
    </source>
</evidence>
<dbReference type="InterPro" id="IPR020864">
    <property type="entry name" value="MACPF"/>
</dbReference>
<evidence type="ECO:0000259" key="3">
    <source>
        <dbReference type="PROSITE" id="PS51412"/>
    </source>
</evidence>
<reference evidence="4 5" key="1">
    <citation type="submission" date="2024-08" db="EMBL/GenBank/DDBJ databases">
        <authorList>
            <person name="Cucini C."/>
            <person name="Frati F."/>
        </authorList>
    </citation>
    <scope>NUCLEOTIDE SEQUENCE [LARGE SCALE GENOMIC DNA]</scope>
</reference>
<name>A0ABP1RD59_9HEXA</name>
<dbReference type="InterPro" id="IPR036844">
    <property type="entry name" value="Hint_dom_sf"/>
</dbReference>
<feature type="signal peptide" evidence="2">
    <location>
        <begin position="1"/>
        <end position="25"/>
    </location>
</feature>
<gene>
    <name evidence="4" type="ORF">ODALV1_LOCUS19907</name>
</gene>
<accession>A0ABP1RD59</accession>
<feature type="coiled-coil region" evidence="1">
    <location>
        <begin position="954"/>
        <end position="1082"/>
    </location>
</feature>